<accession>A0A2B4SGL1</accession>
<evidence type="ECO:0000256" key="8">
    <source>
        <dbReference type="ARBA" id="ARBA00023136"/>
    </source>
</evidence>
<dbReference type="InterPro" id="IPR003609">
    <property type="entry name" value="Pan_app"/>
</dbReference>
<dbReference type="Gene3D" id="3.90.215.10">
    <property type="entry name" value="Gamma Fibrinogen, chain A, domain 1"/>
    <property type="match status" value="1"/>
</dbReference>
<dbReference type="SUPFAM" id="SSF56496">
    <property type="entry name" value="Fibrinogen C-terminal domain-like"/>
    <property type="match status" value="1"/>
</dbReference>
<comment type="caution">
    <text evidence="12">The sequence shown here is derived from an EMBL/GenBank/DDBJ whole genome shotgun (WGS) entry which is preliminary data.</text>
</comment>
<evidence type="ECO:0000256" key="9">
    <source>
        <dbReference type="SAM" id="MobiDB-lite"/>
    </source>
</evidence>
<keyword evidence="4" id="KW-0999">Mitochondrion inner membrane</keyword>
<dbReference type="OrthoDB" id="10262892at2759"/>
<evidence type="ECO:0000259" key="11">
    <source>
        <dbReference type="PROSITE" id="PS51406"/>
    </source>
</evidence>
<comment type="subcellular location">
    <subcellularLocation>
        <location evidence="1">Mitochondrion inner membrane</location>
        <topology evidence="1">Peripheral membrane protein</topology>
    </subcellularLocation>
</comment>
<dbReference type="Pfam" id="PF00147">
    <property type="entry name" value="Fibrinogen_C"/>
    <property type="match status" value="1"/>
</dbReference>
<name>A0A2B4SGL1_STYPI</name>
<keyword evidence="8" id="KW-0472">Membrane</keyword>
<evidence type="ECO:0000256" key="5">
    <source>
        <dbReference type="ARBA" id="ARBA00022927"/>
    </source>
</evidence>
<feature type="domain" description="Apple" evidence="10">
    <location>
        <begin position="18"/>
        <end position="85"/>
    </location>
</feature>
<evidence type="ECO:0000256" key="4">
    <source>
        <dbReference type="ARBA" id="ARBA00022792"/>
    </source>
</evidence>
<dbReference type="GO" id="GO:0005743">
    <property type="term" value="C:mitochondrial inner membrane"/>
    <property type="evidence" value="ECO:0007669"/>
    <property type="project" value="UniProtKB-SubCell"/>
</dbReference>
<evidence type="ECO:0000259" key="10">
    <source>
        <dbReference type="PROSITE" id="PS50948"/>
    </source>
</evidence>
<gene>
    <name evidence="12" type="primary">FGL2</name>
    <name evidence="12" type="ORF">AWC38_SpisGene7668</name>
</gene>
<organism evidence="12 13">
    <name type="scientific">Stylophora pistillata</name>
    <name type="common">Smooth cauliflower coral</name>
    <dbReference type="NCBI Taxonomy" id="50429"/>
    <lineage>
        <taxon>Eukaryota</taxon>
        <taxon>Metazoa</taxon>
        <taxon>Cnidaria</taxon>
        <taxon>Anthozoa</taxon>
        <taxon>Hexacorallia</taxon>
        <taxon>Scleractinia</taxon>
        <taxon>Astrocoeniina</taxon>
        <taxon>Pocilloporidae</taxon>
        <taxon>Stylophora</taxon>
    </lineage>
</organism>
<feature type="domain" description="Fibrinogen C-terminal" evidence="11">
    <location>
        <begin position="117"/>
        <end position="287"/>
    </location>
</feature>
<reference evidence="13" key="1">
    <citation type="journal article" date="2017" name="bioRxiv">
        <title>Comparative analysis of the genomes of Stylophora pistillata and Acropora digitifera provides evidence for extensive differences between species of corals.</title>
        <authorList>
            <person name="Voolstra C.R."/>
            <person name="Li Y."/>
            <person name="Liew Y.J."/>
            <person name="Baumgarten S."/>
            <person name="Zoccola D."/>
            <person name="Flot J.-F."/>
            <person name="Tambutte S."/>
            <person name="Allemand D."/>
            <person name="Aranda M."/>
        </authorList>
    </citation>
    <scope>NUCLEOTIDE SEQUENCE [LARGE SCALE GENOMIC DNA]</scope>
</reference>
<keyword evidence="5" id="KW-0653">Protein transport</keyword>
<keyword evidence="7" id="KW-0496">Mitochondrion</keyword>
<dbReference type="PROSITE" id="PS50948">
    <property type="entry name" value="PAN"/>
    <property type="match status" value="1"/>
</dbReference>
<evidence type="ECO:0000313" key="12">
    <source>
        <dbReference type="EMBL" id="PFX27632.1"/>
    </source>
</evidence>
<evidence type="ECO:0000256" key="6">
    <source>
        <dbReference type="ARBA" id="ARBA00023010"/>
    </source>
</evidence>
<dbReference type="InterPro" id="IPR036869">
    <property type="entry name" value="J_dom_sf"/>
</dbReference>
<feature type="region of interest" description="Disordered" evidence="9">
    <location>
        <begin position="404"/>
        <end position="425"/>
    </location>
</feature>
<dbReference type="InterPro" id="IPR014716">
    <property type="entry name" value="Fibrinogen_a/b/g_C_1"/>
</dbReference>
<dbReference type="InterPro" id="IPR002181">
    <property type="entry name" value="Fibrinogen_a/b/g_C_dom"/>
</dbReference>
<dbReference type="Pfam" id="PF03656">
    <property type="entry name" value="Pam16"/>
    <property type="match status" value="1"/>
</dbReference>
<dbReference type="AlphaFoldDB" id="A0A2B4SGL1"/>
<evidence type="ECO:0000313" key="13">
    <source>
        <dbReference type="Proteomes" id="UP000225706"/>
    </source>
</evidence>
<dbReference type="PROSITE" id="PS51406">
    <property type="entry name" value="FIBRINOGEN_C_2"/>
    <property type="match status" value="1"/>
</dbReference>
<sequence>MHKFRVRHSFQRREAVNCFMFRTIPSHAFKGLNSQTLYDLDWLSCLEACSRSETCVSYNYNSLPDIEEQGNVCELISGDKDLGECDTNRLVYQPGYMFHAIKLSRKEATEIVPYKKTVKNKGFTDCYELFQAGRTQSGVYTITPDGKNEFEVFCDQQKRNSGGWVVFQKRFHGSVDFFRDWASYRVGFGNLTGEFWLGLDKIHRLTSLKRTILRVDLGDFNGDSAYATYDRFQVLSEENSYALHLGKYSGTAGDSLRWHDGLTYSTKDHNNGDCPAIECANMYHGAWCEDAIEKKARFIAQIIILGGQVIGRAFAQALRQEFQSGAAAQKASKGAQEGAKRAASNSVMGLTLEEAKQILNVQDLNSELITKNYDHLFKINEKKAGGSFYLQSKVYRAKERLDEELKMQENENDKQKQNNSSEFDR</sequence>
<dbReference type="EMBL" id="LSMT01000099">
    <property type="protein sequence ID" value="PFX27632.1"/>
    <property type="molecule type" value="Genomic_DNA"/>
</dbReference>
<dbReference type="PANTHER" id="PTHR19143">
    <property type="entry name" value="FIBRINOGEN/TENASCIN/ANGIOPOEITIN"/>
    <property type="match status" value="1"/>
</dbReference>
<dbReference type="InterPro" id="IPR050373">
    <property type="entry name" value="Fibrinogen_C-term_domain"/>
</dbReference>
<dbReference type="STRING" id="50429.A0A2B4SGL1"/>
<keyword evidence="6" id="KW-0811">Translocation</keyword>
<evidence type="ECO:0000256" key="3">
    <source>
        <dbReference type="ARBA" id="ARBA00022448"/>
    </source>
</evidence>
<dbReference type="FunFam" id="1.10.287.110:FF:000006">
    <property type="entry name" value="Import inner membrane translocase subunit TIM16"/>
    <property type="match status" value="1"/>
</dbReference>
<protein>
    <submittedName>
        <fullName evidence="12">Fibroleukin</fullName>
    </submittedName>
</protein>
<dbReference type="Proteomes" id="UP000225706">
    <property type="component" value="Unassembled WGS sequence"/>
</dbReference>
<proteinExistence type="inferred from homology"/>
<dbReference type="CDD" id="cd00087">
    <property type="entry name" value="FReD"/>
    <property type="match status" value="1"/>
</dbReference>
<dbReference type="SMART" id="SM00186">
    <property type="entry name" value="FBG"/>
    <property type="match status" value="1"/>
</dbReference>
<comment type="similarity">
    <text evidence="2">Belongs to the TIM16/PAM16 family.</text>
</comment>
<dbReference type="NCBIfam" id="NF040941">
    <property type="entry name" value="GGGWT_bact"/>
    <property type="match status" value="1"/>
</dbReference>
<dbReference type="GO" id="GO:0015031">
    <property type="term" value="P:protein transport"/>
    <property type="evidence" value="ECO:0007669"/>
    <property type="project" value="UniProtKB-KW"/>
</dbReference>
<dbReference type="GO" id="GO:0005615">
    <property type="term" value="C:extracellular space"/>
    <property type="evidence" value="ECO:0007669"/>
    <property type="project" value="TreeGrafter"/>
</dbReference>
<evidence type="ECO:0000256" key="2">
    <source>
        <dbReference type="ARBA" id="ARBA00008817"/>
    </source>
</evidence>
<dbReference type="Gene3D" id="1.10.287.110">
    <property type="entry name" value="DnaJ domain"/>
    <property type="match status" value="1"/>
</dbReference>
<dbReference type="InterPro" id="IPR036056">
    <property type="entry name" value="Fibrinogen-like_C"/>
</dbReference>
<keyword evidence="3" id="KW-0813">Transport</keyword>
<evidence type="ECO:0000256" key="1">
    <source>
        <dbReference type="ARBA" id="ARBA00004637"/>
    </source>
</evidence>
<evidence type="ECO:0000256" key="7">
    <source>
        <dbReference type="ARBA" id="ARBA00023128"/>
    </source>
</evidence>
<keyword evidence="13" id="KW-1185">Reference proteome</keyword>